<dbReference type="EMBL" id="JBHFNR010000011">
    <property type="protein sequence ID" value="MFB2891551.1"/>
    <property type="molecule type" value="Genomic_DNA"/>
</dbReference>
<accession>A0ABV4XIL5</accession>
<feature type="transmembrane region" description="Helical" evidence="7">
    <location>
        <begin position="281"/>
        <end position="307"/>
    </location>
</feature>
<keyword evidence="7" id="KW-1133">Transmembrane helix</keyword>
<evidence type="ECO:0000256" key="7">
    <source>
        <dbReference type="SAM" id="Phobius"/>
    </source>
</evidence>
<dbReference type="InterPro" id="IPR003661">
    <property type="entry name" value="HisK_dim/P_dom"/>
</dbReference>
<feature type="coiled-coil region" evidence="6">
    <location>
        <begin position="633"/>
        <end position="674"/>
    </location>
</feature>
<dbReference type="Gene3D" id="1.10.287.130">
    <property type="match status" value="1"/>
</dbReference>
<feature type="transmembrane region" description="Helical" evidence="7">
    <location>
        <begin position="42"/>
        <end position="67"/>
    </location>
</feature>
<keyword evidence="5" id="KW-0902">Two-component regulatory system</keyword>
<dbReference type="GO" id="GO:0005524">
    <property type="term" value="F:ATP binding"/>
    <property type="evidence" value="ECO:0007669"/>
    <property type="project" value="UniProtKB-KW"/>
</dbReference>
<dbReference type="InterPro" id="IPR004358">
    <property type="entry name" value="Sig_transdc_His_kin-like_C"/>
</dbReference>
<name>A0ABV4XIL5_9CYAN</name>
<dbReference type="Gene3D" id="3.30.450.20">
    <property type="entry name" value="PAS domain"/>
    <property type="match status" value="1"/>
</dbReference>
<keyword evidence="4" id="KW-0808">Transferase</keyword>
<organism evidence="9 10">
    <name type="scientific">Floridaenema flaviceps BLCC-F50</name>
    <dbReference type="NCBI Taxonomy" id="3153642"/>
    <lineage>
        <taxon>Bacteria</taxon>
        <taxon>Bacillati</taxon>
        <taxon>Cyanobacteriota</taxon>
        <taxon>Cyanophyceae</taxon>
        <taxon>Oscillatoriophycideae</taxon>
        <taxon>Aerosakkonematales</taxon>
        <taxon>Aerosakkonemataceae</taxon>
        <taxon>Floridanema</taxon>
        <taxon>Floridanema flaviceps</taxon>
    </lineage>
</organism>
<feature type="transmembrane region" description="Helical" evidence="7">
    <location>
        <begin position="416"/>
        <end position="433"/>
    </location>
</feature>
<sequence length="947" mass="104885">MVSSSGDRATQSSPTRLTRSLSAAETWGFGLSGHLAWPSVAIAIHTALGSAAIFVWFPAILVGMLTIRQVKQLGSHWIDVAGGTPNYTTKLLKHYPGIGRYAALGYFFSWVSTLPISAIVLTDLIRVNLEAMHLPCPELPLKIGFTLITFVLAFSGTRALSILHLFFVLPAIAILLAFCLQGISWLAFSPITPGFFPSSWSHLSFTDWAKWYFFVSYAVYACETVSAYVADSRSPQKTLRFLPVAAGLMPPIFLGGAWVLTRLATEGNGDLFLSFVAAANPFWGSFTPLIVTFLIAAVSLLCCATVVSNCPRILYQLALDGHLSPVFSVVSKRGVFGPGLLLILLFSLLCLVWGDVAQIVAVSSVGWFTSFMGLRLGLWVQRGKPEVLFPRLSLGILLCEVVILLVGGISWGWRDFLIGFLFPIGILLVDRLIRRIPLAPFHKNWWIRLYHKRPSAIVQDSILLQVIVLIVLLCAAVLAGWSFHIFLDKGSITEANVLVVVLLQVVVFVGVAIACWTTLPQVVALGEARDAAEHLFNIAQDAMVVVDEMGIIQRVNPAAESLFQVKQNQLLKCHLNQLLPNLGNSPPDWINRSEHSLNFTNNLNPLTVEVSVSDRSHQDCQEYVVILRDISDRKLAEEALRKSEARLRQQAQQLQQTLQELQQTQAQLVQTEKMSSLGQLVAGVAHEINNPVNFIYGNINYAREYIQDLLNLLELYQKHYLTPASEIQDLTEEIELDFLKEDLPKLLCSMKVGTDRIHKIVLALRNFSRMDEAEVKEVDIHEGIDSTLMILQNRLKERSGHPGITVIKEYGDLPLIECYAGQLNQVFMNILSNAIDALESVDYDELLAEPLTIRICTKRAGSDRILIQITDNGPGMSETVKKRLFDPFFTTKPVGKGTGLGMSISYQIITEKHLGSLQCNSVLGQGAEFLIEIPIRQSKLVSLSAKC</sequence>
<keyword evidence="3" id="KW-0597">Phosphoprotein</keyword>
<feature type="transmembrane region" description="Helical" evidence="7">
    <location>
        <begin position="141"/>
        <end position="160"/>
    </location>
</feature>
<evidence type="ECO:0000256" key="6">
    <source>
        <dbReference type="SAM" id="Coils"/>
    </source>
</evidence>
<dbReference type="PRINTS" id="PR00344">
    <property type="entry name" value="BCTRLSENSOR"/>
</dbReference>
<dbReference type="InterPro" id="IPR035965">
    <property type="entry name" value="PAS-like_dom_sf"/>
</dbReference>
<keyword evidence="10" id="KW-1185">Reference proteome</keyword>
<feature type="transmembrane region" description="Helical" evidence="7">
    <location>
        <begin position="167"/>
        <end position="188"/>
    </location>
</feature>
<evidence type="ECO:0000313" key="10">
    <source>
        <dbReference type="Proteomes" id="UP001576784"/>
    </source>
</evidence>
<dbReference type="Pfam" id="PF02518">
    <property type="entry name" value="HATPase_c"/>
    <property type="match status" value="1"/>
</dbReference>
<dbReference type="RefSeq" id="WP_413261228.1">
    <property type="nucleotide sequence ID" value="NZ_JBHFNR010000011.1"/>
</dbReference>
<feature type="transmembrane region" description="Helical" evidence="7">
    <location>
        <begin position="101"/>
        <end position="121"/>
    </location>
</feature>
<dbReference type="Pfam" id="PF13188">
    <property type="entry name" value="PAS_8"/>
    <property type="match status" value="1"/>
</dbReference>
<feature type="transmembrane region" description="Helical" evidence="7">
    <location>
        <begin position="335"/>
        <end position="354"/>
    </location>
</feature>
<evidence type="ECO:0000313" key="9">
    <source>
        <dbReference type="EMBL" id="MFB2891551.1"/>
    </source>
</evidence>
<protein>
    <recommendedName>
        <fullName evidence="2">histidine kinase</fullName>
        <ecNumber evidence="2">2.7.13.3</ecNumber>
    </recommendedName>
</protein>
<dbReference type="CDD" id="cd00082">
    <property type="entry name" value="HisKA"/>
    <property type="match status" value="1"/>
</dbReference>
<evidence type="ECO:0000256" key="1">
    <source>
        <dbReference type="ARBA" id="ARBA00000085"/>
    </source>
</evidence>
<keyword evidence="7" id="KW-0472">Membrane</keyword>
<dbReference type="Gene3D" id="3.30.565.10">
    <property type="entry name" value="Histidine kinase-like ATPase, C-terminal domain"/>
    <property type="match status" value="1"/>
</dbReference>
<feature type="domain" description="Histidine kinase" evidence="8">
    <location>
        <begin position="683"/>
        <end position="937"/>
    </location>
</feature>
<dbReference type="SMART" id="SM00387">
    <property type="entry name" value="HATPase_c"/>
    <property type="match status" value="1"/>
</dbReference>
<dbReference type="PROSITE" id="PS50109">
    <property type="entry name" value="HIS_KIN"/>
    <property type="match status" value="1"/>
</dbReference>
<proteinExistence type="predicted"/>
<feature type="transmembrane region" description="Helical" evidence="7">
    <location>
        <begin position="241"/>
        <end position="261"/>
    </location>
</feature>
<keyword evidence="7" id="KW-0812">Transmembrane</keyword>
<reference evidence="9 10" key="1">
    <citation type="submission" date="2024-09" db="EMBL/GenBank/DDBJ databases">
        <title>Floridaenema gen nov. (Aerosakkonemataceae, Aerosakkonematales ord. nov., Cyanobacteria) from benthic tropical and subtropical fresh waters, with the description of four new species.</title>
        <authorList>
            <person name="Moretto J.A."/>
            <person name="Berthold D.E."/>
            <person name="Lefler F.W."/>
            <person name="Huang I.-S."/>
            <person name="Laughinghouse H. IV."/>
        </authorList>
    </citation>
    <scope>NUCLEOTIDE SEQUENCE [LARGE SCALE GENOMIC DNA]</scope>
    <source>
        <strain evidence="9 10">BLCC-F50</strain>
    </source>
</reference>
<dbReference type="Gene3D" id="1.20.1740.10">
    <property type="entry name" value="Amino acid/polyamine transporter I"/>
    <property type="match status" value="1"/>
</dbReference>
<dbReference type="InterPro" id="IPR003594">
    <property type="entry name" value="HATPase_dom"/>
</dbReference>
<comment type="caution">
    <text evidence="9">The sequence shown here is derived from an EMBL/GenBank/DDBJ whole genome shotgun (WGS) entry which is preliminary data.</text>
</comment>
<keyword evidence="6" id="KW-0175">Coiled coil</keyword>
<feature type="transmembrane region" description="Helical" evidence="7">
    <location>
        <begin position="462"/>
        <end position="483"/>
    </location>
</feature>
<feature type="transmembrane region" description="Helical" evidence="7">
    <location>
        <begin position="208"/>
        <end position="229"/>
    </location>
</feature>
<dbReference type="InterPro" id="IPR036890">
    <property type="entry name" value="HATPase_C_sf"/>
</dbReference>
<dbReference type="Proteomes" id="UP001576784">
    <property type="component" value="Unassembled WGS sequence"/>
</dbReference>
<dbReference type="NCBIfam" id="TIGR00229">
    <property type="entry name" value="sensory_box"/>
    <property type="match status" value="1"/>
</dbReference>
<evidence type="ECO:0000256" key="2">
    <source>
        <dbReference type="ARBA" id="ARBA00012438"/>
    </source>
</evidence>
<dbReference type="PANTHER" id="PTHR43065:SF50">
    <property type="entry name" value="HISTIDINE KINASE"/>
    <property type="match status" value="1"/>
</dbReference>
<dbReference type="PANTHER" id="PTHR43065">
    <property type="entry name" value="SENSOR HISTIDINE KINASE"/>
    <property type="match status" value="1"/>
</dbReference>
<keyword evidence="9" id="KW-0547">Nucleotide-binding</keyword>
<evidence type="ECO:0000259" key="8">
    <source>
        <dbReference type="PROSITE" id="PS50109"/>
    </source>
</evidence>
<dbReference type="InterPro" id="IPR000014">
    <property type="entry name" value="PAS"/>
</dbReference>
<dbReference type="InterPro" id="IPR036097">
    <property type="entry name" value="HisK_dim/P_sf"/>
</dbReference>
<gene>
    <name evidence="9" type="ORF">ACE1CI_01260</name>
</gene>
<dbReference type="SUPFAM" id="SSF55874">
    <property type="entry name" value="ATPase domain of HSP90 chaperone/DNA topoisomerase II/histidine kinase"/>
    <property type="match status" value="1"/>
</dbReference>
<evidence type="ECO:0000256" key="4">
    <source>
        <dbReference type="ARBA" id="ARBA00022777"/>
    </source>
</evidence>
<feature type="transmembrane region" description="Helical" evidence="7">
    <location>
        <begin position="495"/>
        <end position="519"/>
    </location>
</feature>
<dbReference type="InterPro" id="IPR005467">
    <property type="entry name" value="His_kinase_dom"/>
</dbReference>
<dbReference type="SUPFAM" id="SSF47384">
    <property type="entry name" value="Homodimeric domain of signal transducing histidine kinase"/>
    <property type="match status" value="1"/>
</dbReference>
<keyword evidence="4" id="KW-0418">Kinase</keyword>
<feature type="transmembrane region" description="Helical" evidence="7">
    <location>
        <begin position="392"/>
        <end position="410"/>
    </location>
</feature>
<dbReference type="SUPFAM" id="SSF55785">
    <property type="entry name" value="PYP-like sensor domain (PAS domain)"/>
    <property type="match status" value="1"/>
</dbReference>
<comment type="catalytic activity">
    <reaction evidence="1">
        <text>ATP + protein L-histidine = ADP + protein N-phospho-L-histidine.</text>
        <dbReference type="EC" id="2.7.13.3"/>
    </reaction>
</comment>
<keyword evidence="9" id="KW-0067">ATP-binding</keyword>
<evidence type="ECO:0000256" key="5">
    <source>
        <dbReference type="ARBA" id="ARBA00023012"/>
    </source>
</evidence>
<evidence type="ECO:0000256" key="3">
    <source>
        <dbReference type="ARBA" id="ARBA00022553"/>
    </source>
</evidence>
<dbReference type="EC" id="2.7.13.3" evidence="2"/>